<accession>A0A9N9AFT5</accession>
<evidence type="ECO:0000313" key="2">
    <source>
        <dbReference type="Proteomes" id="UP000789508"/>
    </source>
</evidence>
<sequence length="67" mass="7850">MAKGRRHLWIVRNEIYKPPRNVKKKITETQCHKCLENDDMIEIIEKNIASLEKTVNKLSSTELTTVL</sequence>
<reference evidence="1" key="1">
    <citation type="submission" date="2021-06" db="EMBL/GenBank/DDBJ databases">
        <authorList>
            <person name="Kallberg Y."/>
            <person name="Tangrot J."/>
            <person name="Rosling A."/>
        </authorList>
    </citation>
    <scope>NUCLEOTIDE SEQUENCE</scope>
    <source>
        <strain evidence="1">FL130A</strain>
    </source>
</reference>
<dbReference type="AlphaFoldDB" id="A0A9N9AFT5"/>
<gene>
    <name evidence="1" type="ORF">ALEPTO_LOCUS4961</name>
</gene>
<name>A0A9N9AFT5_9GLOM</name>
<keyword evidence="2" id="KW-1185">Reference proteome</keyword>
<comment type="caution">
    <text evidence="1">The sequence shown here is derived from an EMBL/GenBank/DDBJ whole genome shotgun (WGS) entry which is preliminary data.</text>
</comment>
<organism evidence="1 2">
    <name type="scientific">Ambispora leptoticha</name>
    <dbReference type="NCBI Taxonomy" id="144679"/>
    <lineage>
        <taxon>Eukaryota</taxon>
        <taxon>Fungi</taxon>
        <taxon>Fungi incertae sedis</taxon>
        <taxon>Mucoromycota</taxon>
        <taxon>Glomeromycotina</taxon>
        <taxon>Glomeromycetes</taxon>
        <taxon>Archaeosporales</taxon>
        <taxon>Ambisporaceae</taxon>
        <taxon>Ambispora</taxon>
    </lineage>
</organism>
<protein>
    <submittedName>
        <fullName evidence="1">10393_t:CDS:1</fullName>
    </submittedName>
</protein>
<dbReference type="Proteomes" id="UP000789508">
    <property type="component" value="Unassembled WGS sequence"/>
</dbReference>
<proteinExistence type="predicted"/>
<evidence type="ECO:0000313" key="1">
    <source>
        <dbReference type="EMBL" id="CAG8531536.1"/>
    </source>
</evidence>
<dbReference type="OrthoDB" id="10406148at2759"/>
<dbReference type="EMBL" id="CAJVPS010001264">
    <property type="protein sequence ID" value="CAG8531536.1"/>
    <property type="molecule type" value="Genomic_DNA"/>
</dbReference>